<organism evidence="1 2">
    <name type="scientific">Saprolegnia diclina (strain VS20)</name>
    <dbReference type="NCBI Taxonomy" id="1156394"/>
    <lineage>
        <taxon>Eukaryota</taxon>
        <taxon>Sar</taxon>
        <taxon>Stramenopiles</taxon>
        <taxon>Oomycota</taxon>
        <taxon>Saprolegniomycetes</taxon>
        <taxon>Saprolegniales</taxon>
        <taxon>Saprolegniaceae</taxon>
        <taxon>Saprolegnia</taxon>
    </lineage>
</organism>
<dbReference type="InterPro" id="IPR032675">
    <property type="entry name" value="LRR_dom_sf"/>
</dbReference>
<evidence type="ECO:0000313" key="2">
    <source>
        <dbReference type="Proteomes" id="UP000030762"/>
    </source>
</evidence>
<dbReference type="Proteomes" id="UP000030762">
    <property type="component" value="Unassembled WGS sequence"/>
</dbReference>
<dbReference type="VEuPathDB" id="FungiDB:SDRG_03967"/>
<keyword evidence="2" id="KW-1185">Reference proteome</keyword>
<evidence type="ECO:0000313" key="1">
    <source>
        <dbReference type="EMBL" id="EQC39015.1"/>
    </source>
</evidence>
<dbReference type="InParanoid" id="T0QYA2"/>
<sequence length="441" mass="48189">MSKRPCVAPRAVLHAGVLASIGQCLASTNDVRMLLLALPLDALDEPLTALRSLVSTPRALHPEHWPQVCIEDMDDRYTATVLAALPVFSSKPGAIGDATMAFVAKWGHKVKCIRLTTWQEHYIHVLAPLLRLCTGLDEIIVHAAEADPRFLNAVAVATLCITRMYLAGLSDNAFASKSWLTAMTTWLASGRARELKLVNIVSTDDKILARAIAAAASLTSLELRDTYGLVQGLLEAAMPLPHLTALRLQTQLDTTNLELLLTNAIKLSALRVLELGDCSSTDDQFFLMLLPRLVALEELSLARCRMRSVHPLTLAPAPRRLQTLTLYRCFMDDISCLSLLDWALQSPYLKSISLDSVATVKSKPVHVGRLVRRWITAGIERVTIPSGSMGAESVIAVAMALCDTPVLTFRVVHWQRCDDHGVLCRAVGRAGHVLGRHARGV</sequence>
<dbReference type="GeneID" id="19944694"/>
<dbReference type="Gene3D" id="3.80.10.10">
    <property type="entry name" value="Ribonuclease Inhibitor"/>
    <property type="match status" value="1"/>
</dbReference>
<proteinExistence type="predicted"/>
<dbReference type="AlphaFoldDB" id="T0QYA2"/>
<protein>
    <recommendedName>
        <fullName evidence="3">F-box domain-containing protein</fullName>
    </recommendedName>
</protein>
<name>T0QYA2_SAPDV</name>
<dbReference type="RefSeq" id="XP_008607839.1">
    <property type="nucleotide sequence ID" value="XM_008609617.1"/>
</dbReference>
<dbReference type="EMBL" id="JH767140">
    <property type="protein sequence ID" value="EQC39015.1"/>
    <property type="molecule type" value="Genomic_DNA"/>
</dbReference>
<accession>T0QYA2</accession>
<dbReference type="OMA" id="WREHNIN"/>
<dbReference type="SUPFAM" id="SSF52047">
    <property type="entry name" value="RNI-like"/>
    <property type="match status" value="1"/>
</dbReference>
<evidence type="ECO:0008006" key="3">
    <source>
        <dbReference type="Google" id="ProtNLM"/>
    </source>
</evidence>
<reference evidence="1 2" key="1">
    <citation type="submission" date="2012-04" db="EMBL/GenBank/DDBJ databases">
        <title>The Genome Sequence of Saprolegnia declina VS20.</title>
        <authorList>
            <consortium name="The Broad Institute Genome Sequencing Platform"/>
            <person name="Russ C."/>
            <person name="Nusbaum C."/>
            <person name="Tyler B."/>
            <person name="van West P."/>
            <person name="Dieguez-Uribeondo J."/>
            <person name="de Bruijn I."/>
            <person name="Tripathy S."/>
            <person name="Jiang R."/>
            <person name="Young S.K."/>
            <person name="Zeng Q."/>
            <person name="Gargeya S."/>
            <person name="Fitzgerald M."/>
            <person name="Haas B."/>
            <person name="Abouelleil A."/>
            <person name="Alvarado L."/>
            <person name="Arachchi H.M."/>
            <person name="Berlin A."/>
            <person name="Chapman S.B."/>
            <person name="Goldberg J."/>
            <person name="Griggs A."/>
            <person name="Gujja S."/>
            <person name="Hansen M."/>
            <person name="Howarth C."/>
            <person name="Imamovic A."/>
            <person name="Larimer J."/>
            <person name="McCowen C."/>
            <person name="Montmayeur A."/>
            <person name="Murphy C."/>
            <person name="Neiman D."/>
            <person name="Pearson M."/>
            <person name="Priest M."/>
            <person name="Roberts A."/>
            <person name="Saif S."/>
            <person name="Shea T."/>
            <person name="Sisk P."/>
            <person name="Sykes S."/>
            <person name="Wortman J."/>
            <person name="Nusbaum C."/>
            <person name="Birren B."/>
        </authorList>
    </citation>
    <scope>NUCLEOTIDE SEQUENCE [LARGE SCALE GENOMIC DNA]</scope>
    <source>
        <strain evidence="1 2">VS20</strain>
    </source>
</reference>
<dbReference type="OrthoDB" id="10419964at2759"/>
<gene>
    <name evidence="1" type="ORF">SDRG_03967</name>
</gene>